<feature type="region of interest" description="Disordered" evidence="1">
    <location>
        <begin position="756"/>
        <end position="785"/>
    </location>
</feature>
<feature type="compositionally biased region" description="Basic and acidic residues" evidence="1">
    <location>
        <begin position="1591"/>
        <end position="1618"/>
    </location>
</feature>
<feature type="compositionally biased region" description="Low complexity" evidence="1">
    <location>
        <begin position="767"/>
        <end position="784"/>
    </location>
</feature>
<dbReference type="InterPro" id="IPR011032">
    <property type="entry name" value="GroES-like_sf"/>
</dbReference>
<dbReference type="STRING" id="64791.A0A151X515"/>
<feature type="compositionally biased region" description="Polar residues" evidence="1">
    <location>
        <begin position="1497"/>
        <end position="1509"/>
    </location>
</feature>
<dbReference type="SUPFAM" id="SSF51735">
    <property type="entry name" value="NAD(P)-binding Rossmann-fold domains"/>
    <property type="match status" value="1"/>
</dbReference>
<dbReference type="Pfam" id="PF08240">
    <property type="entry name" value="ADH_N"/>
    <property type="match status" value="1"/>
</dbReference>
<feature type="compositionally biased region" description="Pro residues" evidence="1">
    <location>
        <begin position="642"/>
        <end position="652"/>
    </location>
</feature>
<feature type="compositionally biased region" description="Basic and acidic residues" evidence="1">
    <location>
        <begin position="1305"/>
        <end position="1340"/>
    </location>
</feature>
<dbReference type="SUPFAM" id="SSF57625">
    <property type="entry name" value="Invertebrate chitin-binding proteins"/>
    <property type="match status" value="2"/>
</dbReference>
<reference evidence="3 4" key="1">
    <citation type="submission" date="2015-09" db="EMBL/GenBank/DDBJ databases">
        <title>Trachymyrmex zeteki WGS genome.</title>
        <authorList>
            <person name="Nygaard S."/>
            <person name="Hu H."/>
            <person name="Boomsma J."/>
            <person name="Zhang G."/>
        </authorList>
    </citation>
    <scope>NUCLEOTIDE SEQUENCE [LARGE SCALE GENOMIC DNA]</scope>
    <source>
        <strain evidence="3">Tzet28-1</strain>
        <tissue evidence="3">Whole body</tissue>
    </source>
</reference>
<accession>A0A151X515</accession>
<feature type="compositionally biased region" description="Low complexity" evidence="1">
    <location>
        <begin position="1828"/>
        <end position="1840"/>
    </location>
</feature>
<name>A0A151X515_9HYME</name>
<feature type="compositionally biased region" description="Low complexity" evidence="1">
    <location>
        <begin position="1744"/>
        <end position="1783"/>
    </location>
</feature>
<dbReference type="InterPro" id="IPR036508">
    <property type="entry name" value="Chitin-bd_dom_sf"/>
</dbReference>
<feature type="compositionally biased region" description="Basic and acidic residues" evidence="1">
    <location>
        <begin position="1181"/>
        <end position="1228"/>
    </location>
</feature>
<feature type="compositionally biased region" description="Basic and acidic residues" evidence="1">
    <location>
        <begin position="1436"/>
        <end position="1447"/>
    </location>
</feature>
<dbReference type="InterPro" id="IPR036291">
    <property type="entry name" value="NAD(P)-bd_dom_sf"/>
</dbReference>
<feature type="region of interest" description="Disordered" evidence="1">
    <location>
        <begin position="715"/>
        <end position="735"/>
    </location>
</feature>
<dbReference type="Gene3D" id="2.170.140.10">
    <property type="entry name" value="Chitin binding domain"/>
    <property type="match status" value="1"/>
</dbReference>
<feature type="compositionally biased region" description="Polar residues" evidence="1">
    <location>
        <begin position="1474"/>
        <end position="1486"/>
    </location>
</feature>
<feature type="region of interest" description="Disordered" evidence="1">
    <location>
        <begin position="1293"/>
        <end position="1621"/>
    </location>
</feature>
<proteinExistence type="predicted"/>
<evidence type="ECO:0000313" key="3">
    <source>
        <dbReference type="EMBL" id="KYQ55350.1"/>
    </source>
</evidence>
<gene>
    <name evidence="3" type="ORF">ALC60_05779</name>
</gene>
<organism evidence="3 4">
    <name type="scientific">Mycetomoellerius zeteki</name>
    <dbReference type="NCBI Taxonomy" id="64791"/>
    <lineage>
        <taxon>Eukaryota</taxon>
        <taxon>Metazoa</taxon>
        <taxon>Ecdysozoa</taxon>
        <taxon>Arthropoda</taxon>
        <taxon>Hexapoda</taxon>
        <taxon>Insecta</taxon>
        <taxon>Pterygota</taxon>
        <taxon>Neoptera</taxon>
        <taxon>Endopterygota</taxon>
        <taxon>Hymenoptera</taxon>
        <taxon>Apocrita</taxon>
        <taxon>Aculeata</taxon>
        <taxon>Formicoidea</taxon>
        <taxon>Formicidae</taxon>
        <taxon>Myrmicinae</taxon>
        <taxon>Mycetomoellerius</taxon>
    </lineage>
</organism>
<dbReference type="Gene3D" id="3.90.180.10">
    <property type="entry name" value="Medium-chain alcohol dehydrogenases, catalytic domain"/>
    <property type="match status" value="1"/>
</dbReference>
<evidence type="ECO:0000259" key="2">
    <source>
        <dbReference type="PROSITE" id="PS50940"/>
    </source>
</evidence>
<dbReference type="SUPFAM" id="SSF50129">
    <property type="entry name" value="GroES-like"/>
    <property type="match status" value="1"/>
</dbReference>
<dbReference type="PROSITE" id="PS50940">
    <property type="entry name" value="CHIT_BIND_II"/>
    <property type="match status" value="2"/>
</dbReference>
<feature type="compositionally biased region" description="Polar residues" evidence="1">
    <location>
        <begin position="715"/>
        <end position="724"/>
    </location>
</feature>
<feature type="compositionally biased region" description="Basic and acidic residues" evidence="1">
    <location>
        <begin position="1403"/>
        <end position="1421"/>
    </location>
</feature>
<keyword evidence="4" id="KW-1185">Reference proteome</keyword>
<feature type="domain" description="Chitin-binding type-2" evidence="2">
    <location>
        <begin position="1961"/>
        <end position="2025"/>
    </location>
</feature>
<protein>
    <submittedName>
        <fullName evidence="3">Quinone oxidoreductase-like protein 2</fullName>
    </submittedName>
</protein>
<feature type="domain" description="Chitin-binding type-2" evidence="2">
    <location>
        <begin position="438"/>
        <end position="501"/>
    </location>
</feature>
<feature type="compositionally biased region" description="Polar residues" evidence="1">
    <location>
        <begin position="1814"/>
        <end position="1827"/>
    </location>
</feature>
<dbReference type="GO" id="GO:0008061">
    <property type="term" value="F:chitin binding"/>
    <property type="evidence" value="ECO:0007669"/>
    <property type="project" value="InterPro"/>
</dbReference>
<dbReference type="Pfam" id="PF01607">
    <property type="entry name" value="CBM_14"/>
    <property type="match status" value="1"/>
</dbReference>
<feature type="region of interest" description="Disordered" evidence="1">
    <location>
        <begin position="1058"/>
        <end position="1084"/>
    </location>
</feature>
<dbReference type="InterPro" id="IPR051397">
    <property type="entry name" value="Zn-ADH-like_protein"/>
</dbReference>
<feature type="region of interest" description="Disordered" evidence="1">
    <location>
        <begin position="1744"/>
        <end position="1840"/>
    </location>
</feature>
<feature type="compositionally biased region" description="Acidic residues" evidence="1">
    <location>
        <begin position="1540"/>
        <end position="1552"/>
    </location>
</feature>
<feature type="compositionally biased region" description="Basic and acidic residues" evidence="1">
    <location>
        <begin position="1786"/>
        <end position="1797"/>
    </location>
</feature>
<evidence type="ECO:0000256" key="1">
    <source>
        <dbReference type="SAM" id="MobiDB-lite"/>
    </source>
</evidence>
<dbReference type="PANTHER" id="PTHR43677">
    <property type="entry name" value="SHORT-CHAIN DEHYDROGENASE/REDUCTASE"/>
    <property type="match status" value="1"/>
</dbReference>
<feature type="region of interest" description="Disordered" evidence="1">
    <location>
        <begin position="529"/>
        <end position="605"/>
    </location>
</feature>
<dbReference type="GO" id="GO:0005576">
    <property type="term" value="C:extracellular region"/>
    <property type="evidence" value="ECO:0007669"/>
    <property type="project" value="InterPro"/>
</dbReference>
<dbReference type="InterPro" id="IPR020843">
    <property type="entry name" value="ER"/>
</dbReference>
<feature type="compositionally biased region" description="Basic and acidic residues" evidence="1">
    <location>
        <begin position="725"/>
        <end position="735"/>
    </location>
</feature>
<dbReference type="Proteomes" id="UP000075809">
    <property type="component" value="Unassembled WGS sequence"/>
</dbReference>
<feature type="compositionally biased region" description="Low complexity" evidence="1">
    <location>
        <begin position="541"/>
        <end position="583"/>
    </location>
</feature>
<dbReference type="Gene3D" id="3.40.50.720">
    <property type="entry name" value="NAD(P)-binding Rossmann-like Domain"/>
    <property type="match status" value="1"/>
</dbReference>
<dbReference type="EMBL" id="KQ982544">
    <property type="protein sequence ID" value="KYQ55350.1"/>
    <property type="molecule type" value="Genomic_DNA"/>
</dbReference>
<feature type="region of interest" description="Disordered" evidence="1">
    <location>
        <begin position="634"/>
        <end position="655"/>
    </location>
</feature>
<dbReference type="GO" id="GO:0005739">
    <property type="term" value="C:mitochondrion"/>
    <property type="evidence" value="ECO:0007669"/>
    <property type="project" value="TreeGrafter"/>
</dbReference>
<evidence type="ECO:0000313" key="4">
    <source>
        <dbReference type="Proteomes" id="UP000075809"/>
    </source>
</evidence>
<dbReference type="InterPro" id="IPR002557">
    <property type="entry name" value="Chitin-bd_dom"/>
</dbReference>
<dbReference type="SMART" id="SM00494">
    <property type="entry name" value="ChtBD2"/>
    <property type="match status" value="2"/>
</dbReference>
<feature type="compositionally biased region" description="Polar residues" evidence="1">
    <location>
        <begin position="756"/>
        <end position="766"/>
    </location>
</feature>
<dbReference type="SMART" id="SM00829">
    <property type="entry name" value="PKS_ER"/>
    <property type="match status" value="1"/>
</dbReference>
<feature type="compositionally biased region" description="Basic and acidic residues" evidence="1">
    <location>
        <begin position="1367"/>
        <end position="1394"/>
    </location>
</feature>
<sequence>MSSTIGCRILAKLSRSRLSGLSSRIISARRFNSTAENAESSKDIAPAPQPGKIQAALLKEFSSPLVIENLEPPKRTQENEVLIDVRYCALSASDVLLSQNLHTFEPKLPMILGYEVVGKLIEVGTEAEKNGYKIGDKVIALNKERYGGLAEKCLAEVGDIWKVPSTKSTGSADLASILDSYITALVALERKVSLNEDDMILINVGISGIGLAAVDLATNVFKAKVIGVCATEDCADRAREMGAFAAFKYKDKKLIKKIKEIAAERDIKAIFEDEDGAYFKKMLSCFTDIYKVATLKDLLRNDSFAVVVHHLSREGRVIIAGTAATMADVSDVQKGSFSITGFNLMEYKKKKPDIYRQAGDDVLQFLEEGLIVPSYSLIAGMHKVNDAEEINHIVAMNLALHGFLLQIFVSILDFRHGRLLCSAGEPGYLDFDNLPETNFSCQGKVIGGYYADVEAGCQMFHVCTIGQKDEIMDIKFLCLNGTVFDQETRVCERVDEVDCSKSERFYNLNLELYGNNAVTLSLNGDDEDDLTIDPVEDHQLRTTSARPSTTSTTSTTTSRPSKPSTTAASGSFQHPAGYPQHYQPQPPFPQVHTSQSKSLYDDKNGGYHHQYIFHNGGERASNQATSYQLFSNQGAVSSTTVPPAPPPPPPPQIHQIRYSSTVGPPPQIIHSEPSTVTPLFATSSTIQTLLNNANSPAALINPIFHNHGIASTTEHFSVHSNNPRETTDYRDDSDQEQDIRVLEAIQSVNKGKISKLTISPVPSQQESSRTVQTKTSQTSQHQQQRISGNFLPTSATIETTMRSFYPTPRPSPKSPQSLQSVTHQVTQHIHVPQLKPHQITINLPPPDIQRIVQNPSPLLPSQSRVIVTAKASVSDESGRPLNTTQLVTLPLPTIPASYDDYKEGDESFDPFYRDVPKIRNNRQNAMEKIRFSRAKRSLEQPHHFVYGVDSRQDFKVVRKSEPRKNEDNAINKESTHVQINLEDFRALKESLIKFKDILFSDNVNEDSSHNDAKENKNNTERVGIDSKTFDTISVKQVKDNAIKKVDDLEDLKTEASKHFNVNKNTDEEEEDEETSHENSSTNIKVKAEKSLDEKKHIKDTSELEIYIESTTTHPQKNESQGDVIDLIILDSDNNSKVKDTSVKTDAPIEIIIKEETKSNTHDASKTNGKVAHRGQIAGSLTKDDPEKRSNSVAGERRQLAVPHETIKRNGVKDDGERNSETIQQKERTTTATTVIDTTTVTSTSTTTTTSTTTVTPSITAFEKKVAEQIDSNIFGDSESQTFKELDTRAIGHRDAIYSKSLQDGKNYDASRSKDIERSFGRQIMEEHTRSSELHADKIEEEKQETELPDYTQTTEEKDTTENPSSAKEARSTEVTHVSEEKSSTEEEDLYKEYEFPGDDETDTNERGLEESSQDRSSKISSDEVATSREGNLEEESTYREDASEKSSTDISDEEQNSTANYSEEVNSEELNEYQDITESSAESTRSIQEDYKEYSESTESSMMDYTNSEDYTDSQEDIAGSIEDGESSTEGVLKFTDELPLSDDNEDEETTEESSTSNESDVHDYIDDNYEPENYKTEIATESNEFEEDKSEEKNDEEKKDMSVKDPDRTKNIEKSDDSIEMETQTDNMADVTKIKDFQEIAKSITTASSSTPITTTITTPRSTITTRRPKTTTLHATPPKILKPTGNKRIYAYIPPTTTPNPVVIKPRLGLFNPKPAKPIKSYNELVPKPTIRKLILPTRKSTTTTTEAITTTTEMLNTENPEMTTEPVTVTTAASTTASEENGLESKLEVNEHISLDSPVNNDQTNKEDQFPNPSEQNTSANSSKTTDPGTTTTKIETFTPYPLSKISTLAPSIEWTTKEIDIKPQETTEDIDTLVSTTIPPTTLLSEKSEYAEITSSTEKYFEITETTIASTSKVYTSVSVLTTVLPKAEDSDPGASMEAAILRSSNRKLVKPRKHASFNCLEKEMYRFYGDFRDCRLFHYCSPGFTSRQVLDFRFVCEEGTAFDEVTQSCRHEMRNRMCRNRSW</sequence>
<dbReference type="GO" id="GO:0016491">
    <property type="term" value="F:oxidoreductase activity"/>
    <property type="evidence" value="ECO:0007669"/>
    <property type="project" value="InterPro"/>
</dbReference>
<dbReference type="InterPro" id="IPR013154">
    <property type="entry name" value="ADH-like_N"/>
</dbReference>
<feature type="region of interest" description="Disordered" evidence="1">
    <location>
        <begin position="1157"/>
        <end position="1230"/>
    </location>
</feature>
<dbReference type="PANTHER" id="PTHR43677:SF4">
    <property type="entry name" value="QUINONE OXIDOREDUCTASE-LIKE PROTEIN 2"/>
    <property type="match status" value="1"/>
</dbReference>